<dbReference type="Gene3D" id="2.70.98.40">
    <property type="entry name" value="Glycoside hydrolase, family 65, N-terminal domain"/>
    <property type="match status" value="1"/>
</dbReference>
<dbReference type="PANTHER" id="PTHR37469:SF2">
    <property type="entry name" value="CELLOBIONIC ACID PHOSPHORYLASE"/>
    <property type="match status" value="1"/>
</dbReference>
<dbReference type="SUPFAM" id="SSF74650">
    <property type="entry name" value="Galactose mutarotase-like"/>
    <property type="match status" value="1"/>
</dbReference>
<dbReference type="Gene3D" id="2.60.420.10">
    <property type="entry name" value="Maltose phosphorylase, domain 3"/>
    <property type="match status" value="1"/>
</dbReference>
<organism evidence="5 6">
    <name type="scientific">Mobilisporobacter senegalensis</name>
    <dbReference type="NCBI Taxonomy" id="1329262"/>
    <lineage>
        <taxon>Bacteria</taxon>
        <taxon>Bacillati</taxon>
        <taxon>Bacillota</taxon>
        <taxon>Clostridia</taxon>
        <taxon>Lachnospirales</taxon>
        <taxon>Lachnospiraceae</taxon>
        <taxon>Mobilisporobacter</taxon>
    </lineage>
</organism>
<feature type="domain" description="Glycosyl hydrolase 94 supersandwich" evidence="3">
    <location>
        <begin position="32"/>
        <end position="300"/>
    </location>
</feature>
<dbReference type="Gene3D" id="1.50.10.10">
    <property type="match status" value="1"/>
</dbReference>
<dbReference type="GO" id="GO:0005975">
    <property type="term" value="P:carbohydrate metabolic process"/>
    <property type="evidence" value="ECO:0007669"/>
    <property type="project" value="InterPro"/>
</dbReference>
<reference evidence="5 6" key="1">
    <citation type="submission" date="2018-11" db="EMBL/GenBank/DDBJ databases">
        <title>Genomic Encyclopedia of Type Strains, Phase IV (KMG-IV): sequencing the most valuable type-strain genomes for metagenomic binning, comparative biology and taxonomic classification.</title>
        <authorList>
            <person name="Goeker M."/>
        </authorList>
    </citation>
    <scope>NUCLEOTIDE SEQUENCE [LARGE SCALE GENOMIC DNA]</scope>
    <source>
        <strain evidence="5 6">DSM 26537</strain>
    </source>
</reference>
<keyword evidence="6" id="KW-1185">Reference proteome</keyword>
<evidence type="ECO:0000313" key="5">
    <source>
        <dbReference type="EMBL" id="ROR27115.1"/>
    </source>
</evidence>
<dbReference type="InterPro" id="IPR033432">
    <property type="entry name" value="GH94_catalytic"/>
</dbReference>
<dbReference type="Proteomes" id="UP000273083">
    <property type="component" value="Unassembled WGS sequence"/>
</dbReference>
<dbReference type="InterPro" id="IPR010383">
    <property type="entry name" value="Glyco_hydrolase_94_b-supersand"/>
</dbReference>
<dbReference type="CDD" id="cd11756">
    <property type="entry name" value="GH94N_ChvB_NdvB_1_like"/>
    <property type="match status" value="1"/>
</dbReference>
<comment type="caution">
    <text evidence="5">The sequence shown here is derived from an EMBL/GenBank/DDBJ whole genome shotgun (WGS) entry which is preliminary data.</text>
</comment>
<dbReference type="RefSeq" id="WP_123609814.1">
    <property type="nucleotide sequence ID" value="NZ_RJVG01000007.1"/>
</dbReference>
<dbReference type="InterPro" id="IPR037018">
    <property type="entry name" value="GH65_N"/>
</dbReference>
<dbReference type="SMART" id="SM01068">
    <property type="entry name" value="CBM_X"/>
    <property type="match status" value="1"/>
</dbReference>
<dbReference type="InterPro" id="IPR008928">
    <property type="entry name" value="6-hairpin_glycosidase_sf"/>
</dbReference>
<accession>A0A3N1XK52</accession>
<keyword evidence="1" id="KW-0328">Glycosyltransferase</keyword>
<dbReference type="AlphaFoldDB" id="A0A3N1XK52"/>
<sequence length="811" mass="92307">MGSGSIPDLMNEEKNSNYEFFNGFGGFVEDGREYEILLEGENKPPVPWINVVANKDFGFHISESGSGFTWAHNSRENKITPWSNDPVSDIPSEIIYIFDEINGKVITPFSYGRTNRGTYKVRHGFGYSVFLHEEDFLEQEVTVFTPLDESLKLWDIKLTNHSENVKYLTLTYYVEWVLGTGREHTNPYIVTSYNNEHEYLSAKNVYTSNFSNDLAYIFSSEMIKGYTGDRQEFLGQKGSILHPQGLDKKLSNHIGAGYDSCGTIQVSVAVHPKECKTIIFGLGESNNIMQIQALRYKYKDISASGIELDRVREYWKETLGTIQVHTKDRAIDILVNGWLLYQTISCRMNARAAFYQCGGAYGYRDQLQDTLSLIFTNPEALRNQILIACSRQFEEGDVQHWWHPPTGVGVRTRITDDLLWLPYAVAAYINGTGDYTILKENVAYIKGPVLKENEHDIMVTPQVSEMIGSVYEHSKKTILITRLGKHGLPLMGGGDWNDGMNEVGKEGIGESVWLAWFFYTLLGDFIPLCYHEEDSDFAKELEKKRSDLLESIEENAWDGEWYLRAYYDDGTKLGSKENDECKIDSISQSWSVISKGGKKDRAHTAMQSAWRYLVKEPDSMSLLLSPPFNKTSKNPGYIKNYLPGIRENGGQYTHAAVWLAIATSMIGDYKMAYTLFTMLNPIHITLNKRDALKYEKEPYVMIADISLSPPYTGRGGWSWYTGSAGWMYQGLVKWFLGIRKEEDYLIIDPATPDSFGDFSVEYKYGTSMYEIKVESRSKGTLSTNEMIFDDEKVEGNKIKLIDDGKKHVVIV</sequence>
<evidence type="ECO:0000259" key="3">
    <source>
        <dbReference type="Pfam" id="PF06165"/>
    </source>
</evidence>
<feature type="domain" description="Glycosyl hydrolase 94 catalytic" evidence="4">
    <location>
        <begin position="314"/>
        <end position="737"/>
    </location>
</feature>
<dbReference type="GO" id="GO:0030246">
    <property type="term" value="F:carbohydrate binding"/>
    <property type="evidence" value="ECO:0007669"/>
    <property type="project" value="InterPro"/>
</dbReference>
<dbReference type="SUPFAM" id="SSF48208">
    <property type="entry name" value="Six-hairpin glycosidases"/>
    <property type="match status" value="1"/>
</dbReference>
<evidence type="ECO:0000259" key="4">
    <source>
        <dbReference type="Pfam" id="PF17167"/>
    </source>
</evidence>
<dbReference type="InterPro" id="IPR052047">
    <property type="entry name" value="GH94_Enzymes"/>
</dbReference>
<keyword evidence="2" id="KW-0808">Transferase</keyword>
<dbReference type="GO" id="GO:0016757">
    <property type="term" value="F:glycosyltransferase activity"/>
    <property type="evidence" value="ECO:0007669"/>
    <property type="project" value="UniProtKB-KW"/>
</dbReference>
<gene>
    <name evidence="5" type="ORF">EDD66_10729</name>
</gene>
<dbReference type="PANTHER" id="PTHR37469">
    <property type="entry name" value="CELLOBIONIC ACID PHOSPHORYLASE-RELATED"/>
    <property type="match status" value="1"/>
</dbReference>
<dbReference type="InterPro" id="IPR012341">
    <property type="entry name" value="6hp_glycosidase-like_sf"/>
</dbReference>
<name>A0A3N1XK52_9FIRM</name>
<evidence type="ECO:0000313" key="6">
    <source>
        <dbReference type="Proteomes" id="UP000273083"/>
    </source>
</evidence>
<dbReference type="Pfam" id="PF06165">
    <property type="entry name" value="GH94_b-supersand"/>
    <property type="match status" value="1"/>
</dbReference>
<dbReference type="InterPro" id="IPR011013">
    <property type="entry name" value="Gal_mutarotase_sf_dom"/>
</dbReference>
<dbReference type="InterPro" id="IPR037824">
    <property type="entry name" value="GH94N_2_NdvB"/>
</dbReference>
<dbReference type="Pfam" id="PF17167">
    <property type="entry name" value="Glyco_hydro_94"/>
    <property type="match status" value="1"/>
</dbReference>
<dbReference type="EMBL" id="RJVG01000007">
    <property type="protein sequence ID" value="ROR27115.1"/>
    <property type="molecule type" value="Genomic_DNA"/>
</dbReference>
<evidence type="ECO:0000256" key="1">
    <source>
        <dbReference type="ARBA" id="ARBA00022676"/>
    </source>
</evidence>
<proteinExistence type="predicted"/>
<evidence type="ECO:0000256" key="2">
    <source>
        <dbReference type="ARBA" id="ARBA00022679"/>
    </source>
</evidence>
<dbReference type="OrthoDB" id="9769991at2"/>
<protein>
    <submittedName>
        <fullName evidence="5">Cellobiose phosphorylase</fullName>
    </submittedName>
</protein>